<feature type="domain" description="WxL" evidence="2">
    <location>
        <begin position="49"/>
        <end position="220"/>
    </location>
</feature>
<evidence type="ECO:0000313" key="6">
    <source>
        <dbReference type="Proteomes" id="UP000014197"/>
    </source>
</evidence>
<organism evidence="3 5">
    <name type="scientific">Enterococcus haemoperoxidus ATCC BAA-382</name>
    <dbReference type="NCBI Taxonomy" id="1158608"/>
    <lineage>
        <taxon>Bacteria</taxon>
        <taxon>Bacillati</taxon>
        <taxon>Bacillota</taxon>
        <taxon>Bacilli</taxon>
        <taxon>Lactobacillales</taxon>
        <taxon>Enterococcaceae</taxon>
        <taxon>Enterococcus</taxon>
    </lineage>
</organism>
<feature type="chain" id="PRO_5004365385" description="WxL domain-containing protein" evidence="1">
    <location>
        <begin position="27"/>
        <end position="221"/>
    </location>
</feature>
<evidence type="ECO:0000256" key="1">
    <source>
        <dbReference type="SAM" id="SignalP"/>
    </source>
</evidence>
<name>R2SAP8_9ENTE</name>
<keyword evidence="6" id="KW-1185">Reference proteome</keyword>
<proteinExistence type="predicted"/>
<evidence type="ECO:0000313" key="4">
    <source>
        <dbReference type="EMBL" id="EOT61699.1"/>
    </source>
</evidence>
<dbReference type="Pfam" id="PF13731">
    <property type="entry name" value="WxL"/>
    <property type="match status" value="1"/>
</dbReference>
<sequence>MNKKIVANIVLAMTFGAIVLPVSAKADELKSDITVTIDAGTGAGATEEEISTKTPRDGEFIIKAVSDFSYPSVPLGETRSATIEKDKAYGIEVVDVTGNGTGWNVKVSMDSFKVKGGANDGEELKGWELTIPTAEVTSKSASIRPENTPVGKEAKISGQLSSTVFQADAGKGMGRYTNIFERYADKQAPTRKTGVQLSVPNTARKASYIGKLNWTLTNTPN</sequence>
<evidence type="ECO:0000313" key="5">
    <source>
        <dbReference type="Proteomes" id="UP000013858"/>
    </source>
</evidence>
<dbReference type="InterPro" id="IPR027994">
    <property type="entry name" value="WxL_dom"/>
</dbReference>
<dbReference type="EMBL" id="ASVY01000002">
    <property type="protein sequence ID" value="EOT61699.1"/>
    <property type="molecule type" value="Genomic_DNA"/>
</dbReference>
<comment type="caution">
    <text evidence="3">The sequence shown here is derived from an EMBL/GenBank/DDBJ whole genome shotgun (WGS) entry which is preliminary data.</text>
</comment>
<dbReference type="eggNOG" id="ENOG50306W9">
    <property type="taxonomic scope" value="Bacteria"/>
</dbReference>
<dbReference type="RefSeq" id="WP_010763153.1">
    <property type="nucleotide sequence ID" value="NZ_KB946316.1"/>
</dbReference>
<dbReference type="EMBL" id="AJAR01000028">
    <property type="protein sequence ID" value="EOH92600.1"/>
    <property type="molecule type" value="Genomic_DNA"/>
</dbReference>
<keyword evidence="1" id="KW-0732">Signal</keyword>
<evidence type="ECO:0000313" key="3">
    <source>
        <dbReference type="EMBL" id="EOH92600.1"/>
    </source>
</evidence>
<dbReference type="Proteomes" id="UP000013858">
    <property type="component" value="Unassembled WGS sequence"/>
</dbReference>
<dbReference type="OrthoDB" id="2187926at2"/>
<reference evidence="4 6" key="2">
    <citation type="submission" date="2013-03" db="EMBL/GenBank/DDBJ databases">
        <title>The Genome Sequence of Enterococcus haemoperoxidus BAA-382 (PacBio/Illumina hybrid assembly).</title>
        <authorList>
            <consortium name="The Broad Institute Genomics Platform"/>
            <consortium name="The Broad Institute Genome Sequencing Center for Infectious Disease"/>
            <person name="Earl A."/>
            <person name="Russ C."/>
            <person name="Gilmore M."/>
            <person name="Surin D."/>
            <person name="Walker B."/>
            <person name="Young S."/>
            <person name="Zeng Q."/>
            <person name="Gargeya S."/>
            <person name="Fitzgerald M."/>
            <person name="Haas B."/>
            <person name="Abouelleil A."/>
            <person name="Allen A.W."/>
            <person name="Alvarado L."/>
            <person name="Arachchi H.M."/>
            <person name="Berlin A.M."/>
            <person name="Chapman S.B."/>
            <person name="Gainer-Dewar J."/>
            <person name="Goldberg J."/>
            <person name="Griggs A."/>
            <person name="Gujja S."/>
            <person name="Hansen M."/>
            <person name="Howarth C."/>
            <person name="Imamovic A."/>
            <person name="Ireland A."/>
            <person name="Larimer J."/>
            <person name="McCowan C."/>
            <person name="Murphy C."/>
            <person name="Pearson M."/>
            <person name="Poon T.W."/>
            <person name="Priest M."/>
            <person name="Roberts A."/>
            <person name="Saif S."/>
            <person name="Shea T."/>
            <person name="Sisk P."/>
            <person name="Sykes S."/>
            <person name="Wortman J."/>
            <person name="Nusbaum C."/>
            <person name="Birren B."/>
        </authorList>
    </citation>
    <scope>NUCLEOTIDE SEQUENCE [LARGE SCALE GENOMIC DNA]</scope>
    <source>
        <strain evidence="4 6">ATCC BAA-382</strain>
    </source>
</reference>
<protein>
    <recommendedName>
        <fullName evidence="2">WxL domain-containing protein</fullName>
    </recommendedName>
</protein>
<gene>
    <name evidence="4" type="ORF">I583_00681</name>
    <name evidence="3" type="ORF">UAW_02997</name>
</gene>
<dbReference type="STRING" id="155618.RV06_GL001978"/>
<dbReference type="Proteomes" id="UP000014197">
    <property type="component" value="Unassembled WGS sequence"/>
</dbReference>
<dbReference type="PATRIC" id="fig|1158608.3.peg.2934"/>
<reference evidence="3 5" key="1">
    <citation type="submission" date="2013-02" db="EMBL/GenBank/DDBJ databases">
        <title>The Genome Sequence of Enterococcus haemoperoxidus BAA-382.</title>
        <authorList>
            <consortium name="The Broad Institute Genome Sequencing Platform"/>
            <consortium name="The Broad Institute Genome Sequencing Center for Infectious Disease"/>
            <person name="Earl A.M."/>
            <person name="Gilmore M.S."/>
            <person name="Lebreton F."/>
            <person name="Walker B."/>
            <person name="Young S.K."/>
            <person name="Zeng Q."/>
            <person name="Gargeya S."/>
            <person name="Fitzgerald M."/>
            <person name="Haas B."/>
            <person name="Abouelleil A."/>
            <person name="Alvarado L."/>
            <person name="Arachchi H.M."/>
            <person name="Berlin A.M."/>
            <person name="Chapman S.B."/>
            <person name="Dewar J."/>
            <person name="Goldberg J."/>
            <person name="Griggs A."/>
            <person name="Gujja S."/>
            <person name="Hansen M."/>
            <person name="Howarth C."/>
            <person name="Imamovic A."/>
            <person name="Larimer J."/>
            <person name="McCowan C."/>
            <person name="Murphy C."/>
            <person name="Neiman D."/>
            <person name="Pearson M."/>
            <person name="Priest M."/>
            <person name="Roberts A."/>
            <person name="Saif S."/>
            <person name="Shea T."/>
            <person name="Sisk P."/>
            <person name="Sykes S."/>
            <person name="Wortman J."/>
            <person name="Nusbaum C."/>
            <person name="Birren B."/>
        </authorList>
    </citation>
    <scope>NUCLEOTIDE SEQUENCE [LARGE SCALE GENOMIC DNA]</scope>
    <source>
        <strain evidence="3 5">ATCC BAA-382</strain>
    </source>
</reference>
<accession>R2SAP8</accession>
<dbReference type="AlphaFoldDB" id="R2SAP8"/>
<feature type="signal peptide" evidence="1">
    <location>
        <begin position="1"/>
        <end position="26"/>
    </location>
</feature>
<evidence type="ECO:0000259" key="2">
    <source>
        <dbReference type="Pfam" id="PF13731"/>
    </source>
</evidence>